<name>A0A8J5Y5R3_9ROSI</name>
<dbReference type="InterPro" id="IPR004146">
    <property type="entry name" value="DC1"/>
</dbReference>
<evidence type="ECO:0000259" key="5">
    <source>
        <dbReference type="PROSITE" id="PS50081"/>
    </source>
</evidence>
<evidence type="ECO:0000256" key="4">
    <source>
        <dbReference type="SAM" id="Coils"/>
    </source>
</evidence>
<sequence>MEIQHVIHPHPLSFIKEGNTKRWCEACLGSLTGPTYGCRSCEYFIHKSCLDELKAEVQSFFHPCPLTISTTNTDTYADCFVCFKYIISNFFYRCKLSCRYKMHVECALKPVVEYSDEEYTIQHFTHLHPLKLVDSNQKDEVICSICQELCSSSYSSTYGCMECKFFLHKSCMKSIPRQLINHRIHPCTLIFITFPFNWFECDCCGKSLVSRMTFSCGACDLNIHVKCALFPTIDSEDTKEIQHFSHPHTLALVQKDEEYGSEPRCVACAQICLAPAPTFRCNRSCNGFFLHKSCYVKLPYKSKNIKHPFHPGHSLIFTSLPYYDYIYTCDACCRAIDSTLLAYFCLQCEFSLHLDCYKLLPSITFSDHQHLLTLLEKTADVTCHLCGVNCRNFILRCVPCDINIHLQCLPSAPKTIKHKSHLHPLILTKSPFEYELNSYEEEEEFYCDVCEQKRNQRELIYYCAECKFIAEVKCVLSLFSEDNSFEKRILKDNVTQKVEFYPEIQQWQVENLLQKYIRLEAKRKQLRGELNGVTNEINRTEGILGNLVGGSLEFLFQLVENKYQLRDLFRRAKYQGLTINWIDNNSFQESSVWVAMHRVDGELGIKKNGITLMFCLLAIMDIQRIIQLLSLIEGGNRERWYERKEIQHVIHRHPLSFIEEGIRMRWCEGCLGSLTCPTYGCISCEYFIHKSCLNEQKAEVQCFFHPFPLTISTRAFGSSCFVCFKTIASNFVYKCKLSCRFQTHVECALKPMVEYSDEECTIQHFTHAHPLKLVDSNQKDEVICSICQELCSSSSSSSTYGCMECKFFLHKSCMKSIPRKLTNHYIHPCTLIFITDPYVSDECGFCGECIVPDMKFSCGPCVFNLHVKCALFPTIDSEDAKKIQHFTHPHTLALLQNDEEYCSEPRCVACAQICLAPAPTFRCSRSCNHFFLHKSCGVKLFYNSVNFKHPFHPEHPLTIKSPPYNDNIHYTSVNFKHPFHPEHPLTIKSLPYNDHIRTCDACCRGIDSTLLTYSCRKSECKFNLHLDCYKLLPSITFSGHQHLLTLLEKTPDLSCHLCFVNCCNFVLRCVPCDINMHLQCLPSAPKKIQHKSHLHPLILTKSPFEYELTSYEEEDEFYCDVCEQKRNQRELIYYCAECKFIAEVKCVLSEVLLEGIPKDNIAGTEIQKWHVKILHEKCTKLRERREELEAKMKQLKGELDDVTKETGKTENLLLVRRSSTG</sequence>
<evidence type="ECO:0000256" key="1">
    <source>
        <dbReference type="ARBA" id="ARBA00022723"/>
    </source>
</evidence>
<feature type="domain" description="Phorbol-ester/DAG-type" evidence="5">
    <location>
        <begin position="768"/>
        <end position="821"/>
    </location>
</feature>
<evidence type="ECO:0000256" key="2">
    <source>
        <dbReference type="ARBA" id="ARBA00022737"/>
    </source>
</evidence>
<dbReference type="SUPFAM" id="SSF57889">
    <property type="entry name" value="Cysteine-rich domain"/>
    <property type="match status" value="10"/>
</dbReference>
<feature type="domain" description="Phorbol-ester/DAG-type" evidence="5">
    <location>
        <begin position="127"/>
        <end position="179"/>
    </location>
</feature>
<keyword evidence="1" id="KW-0479">Metal-binding</keyword>
<dbReference type="OrthoDB" id="1730876at2759"/>
<dbReference type="AlphaFoldDB" id="A0A8J5Y5R3"/>
<dbReference type="InterPro" id="IPR046349">
    <property type="entry name" value="C1-like_sf"/>
</dbReference>
<evidence type="ECO:0000313" key="7">
    <source>
        <dbReference type="Proteomes" id="UP000701853"/>
    </source>
</evidence>
<gene>
    <name evidence="6" type="ORF">CXB51_035881</name>
</gene>
<organism evidence="6 7">
    <name type="scientific">Gossypium anomalum</name>
    <dbReference type="NCBI Taxonomy" id="47600"/>
    <lineage>
        <taxon>Eukaryota</taxon>
        <taxon>Viridiplantae</taxon>
        <taxon>Streptophyta</taxon>
        <taxon>Embryophyta</taxon>
        <taxon>Tracheophyta</taxon>
        <taxon>Spermatophyta</taxon>
        <taxon>Magnoliopsida</taxon>
        <taxon>eudicotyledons</taxon>
        <taxon>Gunneridae</taxon>
        <taxon>Pentapetalae</taxon>
        <taxon>rosids</taxon>
        <taxon>malvids</taxon>
        <taxon>Malvales</taxon>
        <taxon>Malvaceae</taxon>
        <taxon>Malvoideae</taxon>
        <taxon>Gossypium</taxon>
    </lineage>
</organism>
<comment type="caution">
    <text evidence="6">The sequence shown here is derived from an EMBL/GenBank/DDBJ whole genome shotgun (WGS) entry which is preliminary data.</text>
</comment>
<dbReference type="GO" id="GO:0046872">
    <property type="term" value="F:metal ion binding"/>
    <property type="evidence" value="ECO:0007669"/>
    <property type="project" value="UniProtKB-KW"/>
</dbReference>
<accession>A0A8J5Y5R3</accession>
<dbReference type="PROSITE" id="PS50081">
    <property type="entry name" value="ZF_DAG_PE_2"/>
    <property type="match status" value="2"/>
</dbReference>
<keyword evidence="2" id="KW-0677">Repeat</keyword>
<dbReference type="Gene3D" id="3.30.60.20">
    <property type="match status" value="2"/>
</dbReference>
<dbReference type="Pfam" id="PF03107">
    <property type="entry name" value="C1_2"/>
    <property type="match status" value="7"/>
</dbReference>
<keyword evidence="3" id="KW-0862">Zinc</keyword>
<dbReference type="PROSITE" id="PS00479">
    <property type="entry name" value="ZF_DAG_PE_1"/>
    <property type="match status" value="1"/>
</dbReference>
<dbReference type="SMART" id="SM00109">
    <property type="entry name" value="C1"/>
    <property type="match status" value="8"/>
</dbReference>
<dbReference type="PANTHER" id="PTHR46288">
    <property type="entry name" value="PHORBOL-ESTER/DAG-TYPE DOMAIN-CONTAINING PROTEIN"/>
    <property type="match status" value="1"/>
</dbReference>
<feature type="coiled-coil region" evidence="4">
    <location>
        <begin position="1171"/>
        <end position="1205"/>
    </location>
</feature>
<proteinExistence type="predicted"/>
<evidence type="ECO:0000256" key="3">
    <source>
        <dbReference type="ARBA" id="ARBA00022833"/>
    </source>
</evidence>
<dbReference type="InterPro" id="IPR002219">
    <property type="entry name" value="PKC_DAG/PE"/>
</dbReference>
<dbReference type="PANTHER" id="PTHR46288:SF70">
    <property type="entry name" value="CYSTEINE_HISTIDINE-RICH C1 DOMAIN FAMILY PROTEIN"/>
    <property type="match status" value="1"/>
</dbReference>
<protein>
    <recommendedName>
        <fullName evidence="5">Phorbol-ester/DAG-type domain-containing protein</fullName>
    </recommendedName>
</protein>
<dbReference type="Proteomes" id="UP000701853">
    <property type="component" value="Chromosome 13"/>
</dbReference>
<reference evidence="6 7" key="1">
    <citation type="journal article" date="2021" name="bioRxiv">
        <title>The Gossypium anomalum genome as a resource for cotton improvement and evolutionary analysis of hybrid incompatibility.</title>
        <authorList>
            <person name="Grover C.E."/>
            <person name="Yuan D."/>
            <person name="Arick M.A."/>
            <person name="Miller E.R."/>
            <person name="Hu G."/>
            <person name="Peterson D.G."/>
            <person name="Wendel J.F."/>
            <person name="Udall J.A."/>
        </authorList>
    </citation>
    <scope>NUCLEOTIDE SEQUENCE [LARGE SCALE GENOMIC DNA]</scope>
    <source>
        <strain evidence="6">JFW-Udall</strain>
        <tissue evidence="6">Leaf</tissue>
    </source>
</reference>
<evidence type="ECO:0000313" key="6">
    <source>
        <dbReference type="EMBL" id="KAG8473847.1"/>
    </source>
</evidence>
<keyword evidence="7" id="KW-1185">Reference proteome</keyword>
<feature type="coiled-coil region" evidence="4">
    <location>
        <begin position="509"/>
        <end position="536"/>
    </location>
</feature>
<dbReference type="EMBL" id="JAHUZN010000013">
    <property type="protein sequence ID" value="KAG8473847.1"/>
    <property type="molecule type" value="Genomic_DNA"/>
</dbReference>
<keyword evidence="4" id="KW-0175">Coiled coil</keyword>